<dbReference type="Proteomes" id="UP000246569">
    <property type="component" value="Unassembled WGS sequence"/>
</dbReference>
<proteinExistence type="predicted"/>
<dbReference type="EMBL" id="QGTJ01000006">
    <property type="protein sequence ID" value="PWV61096.1"/>
    <property type="molecule type" value="Genomic_DNA"/>
</dbReference>
<organism evidence="2 3">
    <name type="scientific">Plasticicumulans acidivorans</name>
    <dbReference type="NCBI Taxonomy" id="886464"/>
    <lineage>
        <taxon>Bacteria</taxon>
        <taxon>Pseudomonadati</taxon>
        <taxon>Pseudomonadota</taxon>
        <taxon>Gammaproteobacteria</taxon>
        <taxon>Candidatus Competibacteraceae</taxon>
        <taxon>Plasticicumulans</taxon>
    </lineage>
</organism>
<keyword evidence="3" id="KW-1185">Reference proteome</keyword>
<name>A0A317MUI2_9GAMM</name>
<feature type="transmembrane region" description="Helical" evidence="1">
    <location>
        <begin position="50"/>
        <end position="71"/>
    </location>
</feature>
<comment type="caution">
    <text evidence="2">The sequence shown here is derived from an EMBL/GenBank/DDBJ whole genome shotgun (WGS) entry which is preliminary data.</text>
</comment>
<dbReference type="RefSeq" id="WP_110018774.1">
    <property type="nucleotide sequence ID" value="NZ_QGTJ01000006.1"/>
</dbReference>
<keyword evidence="1" id="KW-0472">Membrane</keyword>
<protein>
    <submittedName>
        <fullName evidence="2">Uncharacterized protein</fullName>
    </submittedName>
</protein>
<feature type="transmembrane region" description="Helical" evidence="1">
    <location>
        <begin position="7"/>
        <end position="30"/>
    </location>
</feature>
<sequence>MKLSHRIPLFGWVFAAIFLLFCTLFTYLMVRDHWRVPIYPPDKPGYYPPLLLMLLLGVFWLFALGLAGYVLRFPCVRIEVRPDRSLSIDQRYLWRRETLLLLPEQIVSVCLVESRDAEGDPYYAVQLQPLSSPAVVISEGSDKAGCEAIRRQFAAALGKP</sequence>
<dbReference type="AlphaFoldDB" id="A0A317MUI2"/>
<evidence type="ECO:0000313" key="3">
    <source>
        <dbReference type="Proteomes" id="UP000246569"/>
    </source>
</evidence>
<keyword evidence="1" id="KW-0812">Transmembrane</keyword>
<evidence type="ECO:0000256" key="1">
    <source>
        <dbReference type="SAM" id="Phobius"/>
    </source>
</evidence>
<evidence type="ECO:0000313" key="2">
    <source>
        <dbReference type="EMBL" id="PWV61096.1"/>
    </source>
</evidence>
<accession>A0A317MUI2</accession>
<keyword evidence="1" id="KW-1133">Transmembrane helix</keyword>
<reference evidence="2 3" key="1">
    <citation type="submission" date="2018-05" db="EMBL/GenBank/DDBJ databases">
        <title>Genomic Encyclopedia of Type Strains, Phase IV (KMG-IV): sequencing the most valuable type-strain genomes for metagenomic binning, comparative biology and taxonomic classification.</title>
        <authorList>
            <person name="Goeker M."/>
        </authorList>
    </citation>
    <scope>NUCLEOTIDE SEQUENCE [LARGE SCALE GENOMIC DNA]</scope>
    <source>
        <strain evidence="2 3">DSM 23606</strain>
    </source>
</reference>
<gene>
    <name evidence="2" type="ORF">C7443_106110</name>
</gene>